<evidence type="ECO:0000313" key="2">
    <source>
        <dbReference type="EMBL" id="CAD8106940.1"/>
    </source>
</evidence>
<dbReference type="OMA" id="PYKTEGQ"/>
<dbReference type="Proteomes" id="UP000688137">
    <property type="component" value="Unassembled WGS sequence"/>
</dbReference>
<keyword evidence="1" id="KW-0175">Coiled coil</keyword>
<protein>
    <submittedName>
        <fullName evidence="2">Uncharacterized protein</fullName>
    </submittedName>
</protein>
<accession>A0A8S1PUC6</accession>
<comment type="caution">
    <text evidence="2">The sequence shown here is derived from an EMBL/GenBank/DDBJ whole genome shotgun (WGS) entry which is preliminary data.</text>
</comment>
<dbReference type="AlphaFoldDB" id="A0A8S1PUC6"/>
<proteinExistence type="predicted"/>
<feature type="coiled-coil region" evidence="1">
    <location>
        <begin position="32"/>
        <end position="59"/>
    </location>
</feature>
<sequence length="318" mass="37558">MNNYNKSAKQRIEIDILKQYYSESAAQFNRHQDAMQLMLNKSEREKQEATKKFQLISRNFDSTNNYQITQENNTLFKTAKYAINGFENQPQNQETSHYFQQELPYNTTKVQVVKREPSVQTVIVKNQKELQEESKIYFLEENNIIHSQSIINIMNDLNYYRRVQTSQDKQSEIESIKPKPYKTEGQSASVSFTKEIQKNNEPQSLEQQHEPIHHIEFNKKEQIKEEKIDLQIDDLLEEIQGLVDNSSKNQVQQSLVSSKLKQQTERNQIQLVLDRGENFQPVQLLNTQIILQDSKVLDNRIKDQNLENLDRLIFELCN</sequence>
<gene>
    <name evidence="2" type="ORF">PPRIM_AZ9-3.1.T1320066</name>
</gene>
<reference evidence="2" key="1">
    <citation type="submission" date="2021-01" db="EMBL/GenBank/DDBJ databases">
        <authorList>
            <consortium name="Genoscope - CEA"/>
            <person name="William W."/>
        </authorList>
    </citation>
    <scope>NUCLEOTIDE SEQUENCE</scope>
</reference>
<organism evidence="2 3">
    <name type="scientific">Paramecium primaurelia</name>
    <dbReference type="NCBI Taxonomy" id="5886"/>
    <lineage>
        <taxon>Eukaryota</taxon>
        <taxon>Sar</taxon>
        <taxon>Alveolata</taxon>
        <taxon>Ciliophora</taxon>
        <taxon>Intramacronucleata</taxon>
        <taxon>Oligohymenophorea</taxon>
        <taxon>Peniculida</taxon>
        <taxon>Parameciidae</taxon>
        <taxon>Paramecium</taxon>
    </lineage>
</organism>
<name>A0A8S1PUC6_PARPR</name>
<keyword evidence="3" id="KW-1185">Reference proteome</keyword>
<evidence type="ECO:0000256" key="1">
    <source>
        <dbReference type="SAM" id="Coils"/>
    </source>
</evidence>
<dbReference type="EMBL" id="CAJJDM010000135">
    <property type="protein sequence ID" value="CAD8106940.1"/>
    <property type="molecule type" value="Genomic_DNA"/>
</dbReference>
<evidence type="ECO:0000313" key="3">
    <source>
        <dbReference type="Proteomes" id="UP000688137"/>
    </source>
</evidence>